<evidence type="ECO:0000313" key="2">
    <source>
        <dbReference type="Proteomes" id="UP000663760"/>
    </source>
</evidence>
<reference evidence="1" key="1">
    <citation type="submission" date="2020-02" db="EMBL/GenBank/DDBJ databases">
        <authorList>
            <person name="Scholz U."/>
            <person name="Mascher M."/>
            <person name="Fiebig A."/>
        </authorList>
    </citation>
    <scope>NUCLEOTIDE SEQUENCE</scope>
</reference>
<sequence length="21" mass="2721">MYYRIISLYIHVKMYYKPLLL</sequence>
<accession>A0A7I8LH71</accession>
<protein>
    <submittedName>
        <fullName evidence="1">Uncharacterized protein</fullName>
    </submittedName>
</protein>
<dbReference type="Proteomes" id="UP000663760">
    <property type="component" value="Chromosome 15"/>
</dbReference>
<keyword evidence="2" id="KW-1185">Reference proteome</keyword>
<organism evidence="1 2">
    <name type="scientific">Spirodela intermedia</name>
    <name type="common">Intermediate duckweed</name>
    <dbReference type="NCBI Taxonomy" id="51605"/>
    <lineage>
        <taxon>Eukaryota</taxon>
        <taxon>Viridiplantae</taxon>
        <taxon>Streptophyta</taxon>
        <taxon>Embryophyta</taxon>
        <taxon>Tracheophyta</taxon>
        <taxon>Spermatophyta</taxon>
        <taxon>Magnoliopsida</taxon>
        <taxon>Liliopsida</taxon>
        <taxon>Araceae</taxon>
        <taxon>Lemnoideae</taxon>
        <taxon>Spirodela</taxon>
    </lineage>
</organism>
<proteinExistence type="predicted"/>
<name>A0A7I8LH71_SPIIN</name>
<gene>
    <name evidence="1" type="ORF">SI8410_15019714</name>
</gene>
<evidence type="ECO:0000313" key="1">
    <source>
        <dbReference type="EMBL" id="CAA7409036.1"/>
    </source>
</evidence>
<dbReference type="EMBL" id="LR746278">
    <property type="protein sequence ID" value="CAA7409036.1"/>
    <property type="molecule type" value="Genomic_DNA"/>
</dbReference>
<dbReference type="AlphaFoldDB" id="A0A7I8LH71"/>